<gene>
    <name evidence="7" type="ORF">ACFO0R_14280</name>
</gene>
<feature type="domain" description="EamA" evidence="6">
    <location>
        <begin position="18"/>
        <end position="149"/>
    </location>
</feature>
<organism evidence="7 8">
    <name type="scientific">Chromobacterium aquaticum</name>
    <dbReference type="NCBI Taxonomy" id="467180"/>
    <lineage>
        <taxon>Bacteria</taxon>
        <taxon>Pseudomonadati</taxon>
        <taxon>Pseudomonadota</taxon>
        <taxon>Betaproteobacteria</taxon>
        <taxon>Neisseriales</taxon>
        <taxon>Chromobacteriaceae</taxon>
        <taxon>Chromobacterium</taxon>
    </lineage>
</organism>
<dbReference type="RefSeq" id="WP_269325926.1">
    <property type="nucleotide sequence ID" value="NZ_JAJOHW010000024.1"/>
</dbReference>
<keyword evidence="8" id="KW-1185">Reference proteome</keyword>
<feature type="transmembrane region" description="Helical" evidence="5">
    <location>
        <begin position="158"/>
        <end position="178"/>
    </location>
</feature>
<comment type="subcellular location">
    <subcellularLocation>
        <location evidence="1">Membrane</location>
        <topology evidence="1">Multi-pass membrane protein</topology>
    </subcellularLocation>
</comment>
<feature type="transmembrane region" description="Helical" evidence="5">
    <location>
        <begin position="49"/>
        <end position="69"/>
    </location>
</feature>
<feature type="domain" description="EamA" evidence="6">
    <location>
        <begin position="162"/>
        <end position="288"/>
    </location>
</feature>
<evidence type="ECO:0000256" key="2">
    <source>
        <dbReference type="ARBA" id="ARBA00022692"/>
    </source>
</evidence>
<feature type="transmembrane region" description="Helical" evidence="5">
    <location>
        <begin position="272"/>
        <end position="289"/>
    </location>
</feature>
<feature type="transmembrane region" description="Helical" evidence="5">
    <location>
        <begin position="105"/>
        <end position="126"/>
    </location>
</feature>
<evidence type="ECO:0000256" key="3">
    <source>
        <dbReference type="ARBA" id="ARBA00022989"/>
    </source>
</evidence>
<evidence type="ECO:0000256" key="1">
    <source>
        <dbReference type="ARBA" id="ARBA00004141"/>
    </source>
</evidence>
<evidence type="ECO:0000256" key="5">
    <source>
        <dbReference type="SAM" id="Phobius"/>
    </source>
</evidence>
<evidence type="ECO:0000313" key="7">
    <source>
        <dbReference type="EMBL" id="MFC4490780.1"/>
    </source>
</evidence>
<evidence type="ECO:0000259" key="6">
    <source>
        <dbReference type="Pfam" id="PF00892"/>
    </source>
</evidence>
<dbReference type="Gene3D" id="1.10.3730.20">
    <property type="match status" value="1"/>
</dbReference>
<feature type="transmembrane region" description="Helical" evidence="5">
    <location>
        <begin position="190"/>
        <end position="212"/>
    </location>
</feature>
<dbReference type="PANTHER" id="PTHR22911:SF6">
    <property type="entry name" value="SOLUTE CARRIER FAMILY 35 MEMBER G1"/>
    <property type="match status" value="1"/>
</dbReference>
<protein>
    <submittedName>
        <fullName evidence="7">DMT family transporter</fullName>
    </submittedName>
</protein>
<dbReference type="PANTHER" id="PTHR22911">
    <property type="entry name" value="ACYL-MALONYL CONDENSING ENZYME-RELATED"/>
    <property type="match status" value="1"/>
</dbReference>
<dbReference type="EMBL" id="JBHSEK010000008">
    <property type="protein sequence ID" value="MFC4490780.1"/>
    <property type="molecule type" value="Genomic_DNA"/>
</dbReference>
<accession>A0ABV8ZU38</accession>
<evidence type="ECO:0000256" key="4">
    <source>
        <dbReference type="ARBA" id="ARBA00023136"/>
    </source>
</evidence>
<feature type="transmembrane region" description="Helical" evidence="5">
    <location>
        <begin position="218"/>
        <end position="235"/>
    </location>
</feature>
<dbReference type="InterPro" id="IPR037185">
    <property type="entry name" value="EmrE-like"/>
</dbReference>
<dbReference type="Pfam" id="PF00892">
    <property type="entry name" value="EamA"/>
    <property type="match status" value="2"/>
</dbReference>
<dbReference type="SUPFAM" id="SSF103481">
    <property type="entry name" value="Multidrug resistance efflux transporter EmrE"/>
    <property type="match status" value="2"/>
</dbReference>
<evidence type="ECO:0000313" key="8">
    <source>
        <dbReference type="Proteomes" id="UP001595999"/>
    </source>
</evidence>
<keyword evidence="3 5" id="KW-1133">Transmembrane helix</keyword>
<feature type="transmembrane region" description="Helical" evidence="5">
    <location>
        <begin position="81"/>
        <end position="99"/>
    </location>
</feature>
<proteinExistence type="predicted"/>
<name>A0ABV8ZU38_9NEIS</name>
<feature type="transmembrane region" description="Helical" evidence="5">
    <location>
        <begin position="133"/>
        <end position="152"/>
    </location>
</feature>
<dbReference type="Proteomes" id="UP001595999">
    <property type="component" value="Unassembled WGS sequence"/>
</dbReference>
<sequence>MHTPSQRPFRGKIKHFHKAILFMLIAYASIVIMGVFVKVSSSNIPPSQILFFRFFIGLLFILPFVFNSSQFNFKMHNFKYSLLRNAAGLLSMLLMFYSLKYLPVSTAILLTNTSTLFVPLFMLLIFKNRTSWSTILCTVLGFAGICIIFYTPQAEINSLYLSIGVLSAAFAALAYIGIKQLSKDHSALEIIFYFYASSSIAIPLFTTYGWVWPSWTDTLSLLMVGIFGLAFQIFITKAFKLSDISEITPFIFTGVILSALSDWLVWSNAPSGRFWVGAAVIVLSVSLLAKLKAPEQTATLPR</sequence>
<feature type="transmembrane region" description="Helical" evidence="5">
    <location>
        <begin position="247"/>
        <end position="266"/>
    </location>
</feature>
<dbReference type="InterPro" id="IPR000620">
    <property type="entry name" value="EamA_dom"/>
</dbReference>
<comment type="caution">
    <text evidence="7">The sequence shown here is derived from an EMBL/GenBank/DDBJ whole genome shotgun (WGS) entry which is preliminary data.</text>
</comment>
<keyword evidence="2 5" id="KW-0812">Transmembrane</keyword>
<feature type="transmembrane region" description="Helical" evidence="5">
    <location>
        <begin position="20"/>
        <end position="37"/>
    </location>
</feature>
<reference evidence="8" key="1">
    <citation type="journal article" date="2019" name="Int. J. Syst. Evol. Microbiol.">
        <title>The Global Catalogue of Microorganisms (GCM) 10K type strain sequencing project: providing services to taxonomists for standard genome sequencing and annotation.</title>
        <authorList>
            <consortium name="The Broad Institute Genomics Platform"/>
            <consortium name="The Broad Institute Genome Sequencing Center for Infectious Disease"/>
            <person name="Wu L."/>
            <person name="Ma J."/>
        </authorList>
    </citation>
    <scope>NUCLEOTIDE SEQUENCE [LARGE SCALE GENOMIC DNA]</scope>
    <source>
        <strain evidence="8">CGMCC 4.7608</strain>
    </source>
</reference>
<keyword evidence="4 5" id="KW-0472">Membrane</keyword>